<dbReference type="InterPro" id="IPR029057">
    <property type="entry name" value="PRTase-like"/>
</dbReference>
<evidence type="ECO:0000259" key="1">
    <source>
        <dbReference type="Pfam" id="PF00156"/>
    </source>
</evidence>
<dbReference type="CDD" id="cd06223">
    <property type="entry name" value="PRTases_typeI"/>
    <property type="match status" value="1"/>
</dbReference>
<dbReference type="InterPro" id="IPR000836">
    <property type="entry name" value="PRTase_dom"/>
</dbReference>
<feature type="domain" description="Phosphoribosyltransferase" evidence="1">
    <location>
        <begin position="117"/>
        <end position="223"/>
    </location>
</feature>
<protein>
    <recommendedName>
        <fullName evidence="1">Phosphoribosyltransferase domain-containing protein</fullName>
    </recommendedName>
</protein>
<sequence length="244" mass="27051">MGLELDVLERAYLFSKLMCKLYAKTRLDTVTDTARLLGVSVQELSRLIHLKEIPSGRRVRELLTRLEGVDSDPVLVEAMREAPLPFPHLNNLTSRYPLSLYCFLYKAIDALRGRVFSMVLTVEGSGLILAALISLTMGKRLVYGVKGVKMVGGQVVSAEPGPAYAVKTSKRIISFPSRVDLRGERVVIVDGVVWTGSTIYSMLRYVERKSGVVDSVLIMAAARRALSRLEKLVEAPVYPLLLLD</sequence>
<proteinExistence type="predicted"/>
<gene>
    <name evidence="2" type="ORF">ENM60_03805</name>
</gene>
<evidence type="ECO:0000313" key="2">
    <source>
        <dbReference type="EMBL" id="HHP67899.1"/>
    </source>
</evidence>
<dbReference type="Pfam" id="PF00156">
    <property type="entry name" value="Pribosyltran"/>
    <property type="match status" value="1"/>
</dbReference>
<organism evidence="2">
    <name type="scientific">Thermogladius calderae</name>
    <dbReference type="NCBI Taxonomy" id="1200300"/>
    <lineage>
        <taxon>Archaea</taxon>
        <taxon>Thermoproteota</taxon>
        <taxon>Thermoprotei</taxon>
        <taxon>Desulfurococcales</taxon>
        <taxon>Desulfurococcaceae</taxon>
        <taxon>Thermogladius</taxon>
    </lineage>
</organism>
<dbReference type="AlphaFoldDB" id="A0A7J3XZK4"/>
<comment type="caution">
    <text evidence="2">The sequence shown here is derived from an EMBL/GenBank/DDBJ whole genome shotgun (WGS) entry which is preliminary data.</text>
</comment>
<accession>A0A7J3XZK4</accession>
<dbReference type="EMBL" id="DRYK01000053">
    <property type="protein sequence ID" value="HHP67899.1"/>
    <property type="molecule type" value="Genomic_DNA"/>
</dbReference>
<dbReference type="Gene3D" id="3.40.50.2020">
    <property type="match status" value="1"/>
</dbReference>
<reference evidence="2" key="1">
    <citation type="journal article" date="2020" name="mSystems">
        <title>Genome- and Community-Level Interaction Insights into Carbon Utilization and Element Cycling Functions of Hydrothermarchaeota in Hydrothermal Sediment.</title>
        <authorList>
            <person name="Zhou Z."/>
            <person name="Liu Y."/>
            <person name="Xu W."/>
            <person name="Pan J."/>
            <person name="Luo Z.H."/>
            <person name="Li M."/>
        </authorList>
    </citation>
    <scope>NUCLEOTIDE SEQUENCE [LARGE SCALE GENOMIC DNA]</scope>
    <source>
        <strain evidence="2">SpSt-110</strain>
    </source>
</reference>
<dbReference type="SUPFAM" id="SSF53271">
    <property type="entry name" value="PRTase-like"/>
    <property type="match status" value="1"/>
</dbReference>
<name>A0A7J3XZK4_9CREN</name>